<dbReference type="PROSITE" id="PS50076">
    <property type="entry name" value="DNAJ_2"/>
    <property type="match status" value="1"/>
</dbReference>
<proteinExistence type="predicted"/>
<feature type="domain" description="J" evidence="2">
    <location>
        <begin position="136"/>
        <end position="193"/>
    </location>
</feature>
<dbReference type="InterPro" id="IPR036869">
    <property type="entry name" value="J_dom_sf"/>
</dbReference>
<dbReference type="EMBL" id="UOEM01000010">
    <property type="protein sequence ID" value="VAW10317.1"/>
    <property type="molecule type" value="Genomic_DNA"/>
</dbReference>
<accession>A0A3B0TAA0</accession>
<dbReference type="SUPFAM" id="SSF46565">
    <property type="entry name" value="Chaperone J-domain"/>
    <property type="match status" value="1"/>
</dbReference>
<dbReference type="Gene3D" id="1.10.287.110">
    <property type="entry name" value="DnaJ domain"/>
    <property type="match status" value="1"/>
</dbReference>
<protein>
    <submittedName>
        <fullName evidence="3">FIG003437: hypothetical with DnaJ-like domain</fullName>
    </submittedName>
</protein>
<organism evidence="3">
    <name type="scientific">hydrothermal vent metagenome</name>
    <dbReference type="NCBI Taxonomy" id="652676"/>
    <lineage>
        <taxon>unclassified sequences</taxon>
        <taxon>metagenomes</taxon>
        <taxon>ecological metagenomes</taxon>
    </lineage>
</organism>
<sequence>MKHNSTFFDSIRIKPRGPRATEKRCEWPGCTASGEHRSPKSQPNNGEYFNYCMAHAREYNKSYNYFAGMNDEENRAFRKEAETGHRPTWRMGQRGASVFRTVHTRFDRRNSSDPFGVFGGANSARPARKVSVAAGKAFDTMGLDPKTTPTDIKGKYKSLVKMHHPDANGGTREAEDRLIEIIKAYRYLRETGFC</sequence>
<dbReference type="Pfam" id="PF00226">
    <property type="entry name" value="DnaJ"/>
    <property type="match status" value="1"/>
</dbReference>
<dbReference type="SMART" id="SM00271">
    <property type="entry name" value="DnaJ"/>
    <property type="match status" value="1"/>
</dbReference>
<evidence type="ECO:0000313" key="3">
    <source>
        <dbReference type="EMBL" id="VAW10317.1"/>
    </source>
</evidence>
<reference evidence="3" key="1">
    <citation type="submission" date="2018-06" db="EMBL/GenBank/DDBJ databases">
        <authorList>
            <person name="Zhirakovskaya E."/>
        </authorList>
    </citation>
    <scope>NUCLEOTIDE SEQUENCE</scope>
</reference>
<dbReference type="PRINTS" id="PR00625">
    <property type="entry name" value="JDOMAIN"/>
</dbReference>
<dbReference type="CDD" id="cd06257">
    <property type="entry name" value="DnaJ"/>
    <property type="match status" value="1"/>
</dbReference>
<feature type="region of interest" description="Disordered" evidence="1">
    <location>
        <begin position="1"/>
        <end position="45"/>
    </location>
</feature>
<gene>
    <name evidence="3" type="ORF">MNBD_ALPHA09-2174</name>
</gene>
<evidence type="ECO:0000259" key="2">
    <source>
        <dbReference type="PROSITE" id="PS50076"/>
    </source>
</evidence>
<dbReference type="AlphaFoldDB" id="A0A3B0TAA0"/>
<evidence type="ECO:0000256" key="1">
    <source>
        <dbReference type="SAM" id="MobiDB-lite"/>
    </source>
</evidence>
<dbReference type="InterPro" id="IPR001623">
    <property type="entry name" value="DnaJ_domain"/>
</dbReference>
<name>A0A3B0TAA0_9ZZZZ</name>